<comment type="caution">
    <text evidence="1">The sequence shown here is derived from an EMBL/GenBank/DDBJ whole genome shotgun (WGS) entry which is preliminary data.</text>
</comment>
<dbReference type="EMBL" id="JAOPJF010000135">
    <property type="protein sequence ID" value="KAK1138679.1"/>
    <property type="molecule type" value="Genomic_DNA"/>
</dbReference>
<dbReference type="Proteomes" id="UP001177260">
    <property type="component" value="Unassembled WGS sequence"/>
</dbReference>
<evidence type="ECO:0000313" key="2">
    <source>
        <dbReference type="Proteomes" id="UP001177260"/>
    </source>
</evidence>
<name>A0ACC3AML0_9EURO</name>
<accession>A0ACC3AML0</accession>
<reference evidence="1 2" key="1">
    <citation type="journal article" date="2023" name="ACS Omega">
        <title>Identification of the Neoaspergillic Acid Biosynthesis Gene Cluster by Establishing an In Vitro CRISPR-Ribonucleoprotein Genetic System in Aspergillus melleus.</title>
        <authorList>
            <person name="Yuan B."/>
            <person name="Grau M.F."/>
            <person name="Murata R.M."/>
            <person name="Torok T."/>
            <person name="Venkateswaran K."/>
            <person name="Stajich J.E."/>
            <person name="Wang C.C.C."/>
        </authorList>
    </citation>
    <scope>NUCLEOTIDE SEQUENCE [LARGE SCALE GENOMIC DNA]</scope>
    <source>
        <strain evidence="1 2">IMV 1140</strain>
    </source>
</reference>
<protein>
    <submittedName>
        <fullName evidence="1">Uncharacterized protein</fullName>
    </submittedName>
</protein>
<keyword evidence="2" id="KW-1185">Reference proteome</keyword>
<evidence type="ECO:0000313" key="1">
    <source>
        <dbReference type="EMBL" id="KAK1138679.1"/>
    </source>
</evidence>
<organism evidence="1 2">
    <name type="scientific">Aspergillus melleus</name>
    <dbReference type="NCBI Taxonomy" id="138277"/>
    <lineage>
        <taxon>Eukaryota</taxon>
        <taxon>Fungi</taxon>
        <taxon>Dikarya</taxon>
        <taxon>Ascomycota</taxon>
        <taxon>Pezizomycotina</taxon>
        <taxon>Eurotiomycetes</taxon>
        <taxon>Eurotiomycetidae</taxon>
        <taxon>Eurotiales</taxon>
        <taxon>Aspergillaceae</taxon>
        <taxon>Aspergillus</taxon>
        <taxon>Aspergillus subgen. Circumdati</taxon>
    </lineage>
</organism>
<proteinExistence type="predicted"/>
<sequence>MIPPSDSILHHSHKLSEVQNPVQPAPPPYSMATQQNDFHEDLEGDMASDEQERPPIAIYIDSSITIKGDDNSLVVPSSSASRPASAASPAPSVQTARATAPSHRRARLGDMAASVVAALHWTRVFNGTRTTPVEVHITTGLRIEGSRNIICSGLGASRPLVGAN</sequence>
<gene>
    <name evidence="1" type="ORF">N8T08_002111</name>
</gene>